<dbReference type="PANTHER" id="PTHR45632:SF17">
    <property type="entry name" value="KELCH-LIKE PROTEIN 31"/>
    <property type="match status" value="1"/>
</dbReference>
<gene>
    <name evidence="15 16" type="primary">klhl21</name>
</gene>
<dbReference type="CDD" id="cd18250">
    <property type="entry name" value="BTB_POZ_KLHL21"/>
    <property type="match status" value="1"/>
</dbReference>
<comment type="pathway">
    <text evidence="2">Protein modification; protein ubiquitination.</text>
</comment>
<keyword evidence="14" id="KW-1185">Reference proteome</keyword>
<dbReference type="CTD" id="9903"/>
<sequence>MEKPLVQTQASTLPFFDTAHAFNLLRGIHELRAERKFFDVTLCAEGREFHCHRTVLAAASTYFRAMFAGTLRESAMDRVVLYEVSAELLGLLVDFCYTGRVTVTQDNVDLLLKTADLFQFPSVKEACCAFLEQHLDVSNCLEIQDFAEAYACRDLAASARRYVLKNIVDLAKGKDFERLPWKRLLEFMSDNGLCVDKEETAYQIAVRWVKVDLQRRLHYWPELLQKVRLPFVRRFYLLAHVESDPLVYLSPSCLRLVSEARSFQSCEYDRHDWPCRRMHPRPSTGLAEILVVVGGCDQDCDELVTVDCYNPQTGQWRYLAEFPDHLGGGYSIAALGNDMYVTGGSDGSRLYDGVWRYNSSVNEWTEVSPMLKPREYHSSCVLKGQLYVVASDSTERYDHALDCWESLAPMLHAMDNCSTTTCRGRLYAIGSLAGQDIMAIQCYDTGTNQWILVNCGQLPPWSFAPKTATLNGLIYFVRDDSAEVDVYNPLKNEWDKIDSMTQVHVGGSVAVLGGRLYVSGGYDSTFELSDVVEAYDPETHTWSILGRLPQPTFWHGSVSIFRQFMPQSQNAFEPLEPPEVNAVHLHRLHRHQAIHNHNLNRNQNQGINPAQ</sequence>
<evidence type="ECO:0000313" key="14">
    <source>
        <dbReference type="Proteomes" id="UP000515152"/>
    </source>
</evidence>
<evidence type="ECO:0000256" key="7">
    <source>
        <dbReference type="ARBA" id="ARBA00022776"/>
    </source>
</evidence>
<keyword evidence="6" id="KW-0677">Repeat</keyword>
<dbReference type="GeneTree" id="ENSGT00940000158631"/>
<evidence type="ECO:0000259" key="13">
    <source>
        <dbReference type="PROSITE" id="PS50097"/>
    </source>
</evidence>
<accession>A0A6P3VMT6</accession>
<dbReference type="InterPro" id="IPR030577">
    <property type="entry name" value="BTB/POZ_KLHL21"/>
</dbReference>
<organism evidence="14 15">
    <name type="scientific">Clupea harengus</name>
    <name type="common">Atlantic herring</name>
    <dbReference type="NCBI Taxonomy" id="7950"/>
    <lineage>
        <taxon>Eukaryota</taxon>
        <taxon>Metazoa</taxon>
        <taxon>Chordata</taxon>
        <taxon>Craniata</taxon>
        <taxon>Vertebrata</taxon>
        <taxon>Euteleostomi</taxon>
        <taxon>Actinopterygii</taxon>
        <taxon>Neopterygii</taxon>
        <taxon>Teleostei</taxon>
        <taxon>Clupei</taxon>
        <taxon>Clupeiformes</taxon>
        <taxon>Clupeoidei</taxon>
        <taxon>Clupeidae</taxon>
        <taxon>Clupea</taxon>
    </lineage>
</organism>
<dbReference type="FunFam" id="2.120.10.80:FF:000044">
    <property type="entry name" value="Kelch-like family member 21"/>
    <property type="match status" value="1"/>
</dbReference>
<evidence type="ECO:0000256" key="1">
    <source>
        <dbReference type="ARBA" id="ARBA00004186"/>
    </source>
</evidence>
<dbReference type="RefSeq" id="XP_012676275.1">
    <property type="nucleotide sequence ID" value="XM_012820821.3"/>
</dbReference>
<dbReference type="Pfam" id="PF07707">
    <property type="entry name" value="BACK"/>
    <property type="match status" value="1"/>
</dbReference>
<keyword evidence="5" id="KW-0132">Cell division</keyword>
<evidence type="ECO:0000313" key="16">
    <source>
        <dbReference type="RefSeq" id="XP_031422632.1"/>
    </source>
</evidence>
<dbReference type="GO" id="GO:0005819">
    <property type="term" value="C:spindle"/>
    <property type="evidence" value="ECO:0007669"/>
    <property type="project" value="UniProtKB-SubCell"/>
</dbReference>
<dbReference type="FunFam" id="3.30.710.10:FF:000001">
    <property type="entry name" value="Kelch-like family member 20"/>
    <property type="match status" value="1"/>
</dbReference>
<dbReference type="CDD" id="cd18460">
    <property type="entry name" value="BACK_KLHL21"/>
    <property type="match status" value="1"/>
</dbReference>
<dbReference type="RefSeq" id="XP_031422632.1">
    <property type="nucleotide sequence ID" value="XM_031566772.1"/>
</dbReference>
<dbReference type="SMART" id="SM00225">
    <property type="entry name" value="BTB"/>
    <property type="match status" value="1"/>
</dbReference>
<dbReference type="InterPro" id="IPR017096">
    <property type="entry name" value="BTB-kelch_protein"/>
</dbReference>
<dbReference type="Proteomes" id="UP000515152">
    <property type="component" value="Chromosome 4"/>
</dbReference>
<feature type="domain" description="BTB" evidence="13">
    <location>
        <begin position="38"/>
        <end position="105"/>
    </location>
</feature>
<reference evidence="15 16" key="1">
    <citation type="submission" date="2025-04" db="UniProtKB">
        <authorList>
            <consortium name="RefSeq"/>
        </authorList>
    </citation>
    <scope>IDENTIFICATION</scope>
</reference>
<comment type="subcellular location">
    <subcellularLocation>
        <location evidence="1">Cytoplasm</location>
        <location evidence="1">Cytoskeleton</location>
        <location evidence="1">Spindle</location>
    </subcellularLocation>
</comment>
<dbReference type="OrthoDB" id="45365at2759"/>
<dbReference type="InterPro" id="IPR006652">
    <property type="entry name" value="Kelch_1"/>
</dbReference>
<dbReference type="PANTHER" id="PTHR45632">
    <property type="entry name" value="LD33804P"/>
    <property type="match status" value="1"/>
</dbReference>
<dbReference type="InterPro" id="IPR015915">
    <property type="entry name" value="Kelch-typ_b-propeller"/>
</dbReference>
<protein>
    <recommendedName>
        <fullName evidence="11">Kelch-like protein 21</fullName>
    </recommendedName>
</protein>
<dbReference type="AlphaFoldDB" id="A0A6P3VMT6"/>
<dbReference type="GO" id="GO:0051301">
    <property type="term" value="P:cell division"/>
    <property type="evidence" value="ECO:0007669"/>
    <property type="project" value="UniProtKB-KW"/>
</dbReference>
<dbReference type="UniPathway" id="UPA00143"/>
<keyword evidence="3" id="KW-0880">Kelch repeat</keyword>
<dbReference type="Pfam" id="PF00651">
    <property type="entry name" value="BTB"/>
    <property type="match status" value="1"/>
</dbReference>
<evidence type="ECO:0000256" key="8">
    <source>
        <dbReference type="ARBA" id="ARBA00022786"/>
    </source>
</evidence>
<dbReference type="PIRSF" id="PIRSF037037">
    <property type="entry name" value="Kelch-like_protein_gigaxonin"/>
    <property type="match status" value="1"/>
</dbReference>
<evidence type="ECO:0000256" key="12">
    <source>
        <dbReference type="ARBA" id="ARBA00063030"/>
    </source>
</evidence>
<evidence type="ECO:0000313" key="15">
    <source>
        <dbReference type="RefSeq" id="XP_012676275.1"/>
    </source>
</evidence>
<dbReference type="InterPro" id="IPR011705">
    <property type="entry name" value="BACK"/>
</dbReference>
<dbReference type="KEGG" id="char:105894320"/>
<dbReference type="InterPro" id="IPR000210">
    <property type="entry name" value="BTB/POZ_dom"/>
</dbReference>
<dbReference type="SMART" id="SM00612">
    <property type="entry name" value="Kelch"/>
    <property type="match status" value="5"/>
</dbReference>
<dbReference type="GO" id="GO:0016567">
    <property type="term" value="P:protein ubiquitination"/>
    <property type="evidence" value="ECO:0007669"/>
    <property type="project" value="UniProtKB-UniPathway"/>
</dbReference>
<evidence type="ECO:0000256" key="9">
    <source>
        <dbReference type="ARBA" id="ARBA00023212"/>
    </source>
</evidence>
<evidence type="ECO:0000256" key="3">
    <source>
        <dbReference type="ARBA" id="ARBA00022441"/>
    </source>
</evidence>
<dbReference type="InterPro" id="IPR011333">
    <property type="entry name" value="SKP1/BTB/POZ_sf"/>
</dbReference>
<evidence type="ECO:0000256" key="4">
    <source>
        <dbReference type="ARBA" id="ARBA00022490"/>
    </source>
</evidence>
<dbReference type="GeneID" id="105894320"/>
<dbReference type="Pfam" id="PF01344">
    <property type="entry name" value="Kelch_1"/>
    <property type="match status" value="3"/>
</dbReference>
<dbReference type="Gene3D" id="3.30.710.10">
    <property type="entry name" value="Potassium Channel Kv1.1, Chain A"/>
    <property type="match status" value="1"/>
</dbReference>
<name>A0A6P3VMT6_CLUHA</name>
<evidence type="ECO:0000256" key="11">
    <source>
        <dbReference type="ARBA" id="ARBA00023877"/>
    </source>
</evidence>
<evidence type="ECO:0000256" key="6">
    <source>
        <dbReference type="ARBA" id="ARBA00022737"/>
    </source>
</evidence>
<comment type="subunit">
    <text evidence="12">Component of the BCR(KLHL21) E3 ubiquitin ligase complex, at least composed of CUL3, KLHL21 and RBX1.</text>
</comment>
<dbReference type="Gene3D" id="2.120.10.80">
    <property type="entry name" value="Kelch-type beta propeller"/>
    <property type="match status" value="1"/>
</dbReference>
<evidence type="ECO:0000256" key="10">
    <source>
        <dbReference type="ARBA" id="ARBA00023306"/>
    </source>
</evidence>
<keyword evidence="7" id="KW-0498">Mitosis</keyword>
<keyword evidence="4" id="KW-0963">Cytoplasm</keyword>
<evidence type="ECO:0000256" key="5">
    <source>
        <dbReference type="ARBA" id="ARBA00022618"/>
    </source>
</evidence>
<keyword evidence="9" id="KW-0206">Cytoskeleton</keyword>
<keyword evidence="10" id="KW-0131">Cell cycle</keyword>
<dbReference type="FunFam" id="1.25.40.420:FF:000001">
    <property type="entry name" value="Kelch-like family member 12"/>
    <property type="match status" value="1"/>
</dbReference>
<dbReference type="SUPFAM" id="SSF54695">
    <property type="entry name" value="POZ domain"/>
    <property type="match status" value="1"/>
</dbReference>
<dbReference type="SUPFAM" id="SSF117281">
    <property type="entry name" value="Kelch motif"/>
    <property type="match status" value="1"/>
</dbReference>
<proteinExistence type="predicted"/>
<dbReference type="SMART" id="SM00875">
    <property type="entry name" value="BACK"/>
    <property type="match status" value="1"/>
</dbReference>
<keyword evidence="8" id="KW-0833">Ubl conjugation pathway</keyword>
<dbReference type="Gene3D" id="1.25.40.420">
    <property type="match status" value="1"/>
</dbReference>
<evidence type="ECO:0000256" key="2">
    <source>
        <dbReference type="ARBA" id="ARBA00004906"/>
    </source>
</evidence>
<dbReference type="InterPro" id="IPR047069">
    <property type="entry name" value="KLHL21_BACK"/>
</dbReference>
<dbReference type="PROSITE" id="PS50097">
    <property type="entry name" value="BTB"/>
    <property type="match status" value="1"/>
</dbReference>